<comment type="caution">
    <text evidence="2">The sequence shown here is derived from an EMBL/GenBank/DDBJ whole genome shotgun (WGS) entry which is preliminary data.</text>
</comment>
<feature type="coiled-coil region" evidence="1">
    <location>
        <begin position="137"/>
        <end position="293"/>
    </location>
</feature>
<keyword evidence="1" id="KW-0175">Coiled coil</keyword>
<dbReference type="GO" id="GO:0030992">
    <property type="term" value="C:intraciliary transport particle B"/>
    <property type="evidence" value="ECO:0007669"/>
    <property type="project" value="InterPro"/>
</dbReference>
<dbReference type="Proteomes" id="UP001212841">
    <property type="component" value="Unassembled WGS sequence"/>
</dbReference>
<dbReference type="GO" id="GO:0005929">
    <property type="term" value="C:cilium"/>
    <property type="evidence" value="ECO:0007669"/>
    <property type="project" value="TreeGrafter"/>
</dbReference>
<feature type="coiled-coil region" evidence="1">
    <location>
        <begin position="43"/>
        <end position="94"/>
    </location>
</feature>
<evidence type="ECO:0000313" key="2">
    <source>
        <dbReference type="EMBL" id="KAJ3040027.1"/>
    </source>
</evidence>
<sequence length="540" mass="62048">MTSARGGLGFQVVDRPMTQQGLGGLKTGFQGPGRMIQDRTFYHTELRQRINLISAEISRLNSEYENIIKENANVASFEKRADNISAELRDLQGQLGDYNTLVDKLHTDADLEDIERHYSQLKAQNAVESSVLDDVFLERQQREASVKETQKQIEQERKRAEALINQLDPERRVKYEELKVQNARFVLDVTRLHGELEEHTKKATALQEELRQVPIKQRALGLHEKVAELRSRKRELEEAITAIDGEAGPQEKARLLAQVKEDNQETSAMERKITESEDQLHRMREEISSIDMEMDSQQGEKNAKYEELVKRDRDMQGFIDAFDGKWREGLVRNEGSEKRVVDLLERIKTLARHQPVNTGDLEGDLATKENNVDKGEVTMEGAMQDRDRRLQDLEKVNQLEIKLDAELKHLRTKIKTFTDDLGKIPDIESARKQAEEMKQHNASSRESLKTQRDELKAKVTALAQTYDAKKMQLNESETYTQLGALEQKLRQCESANFHLREYINSKNSESDYKPVATDVSQLMDEVNSQLTKMMAMAPAR</sequence>
<keyword evidence="3" id="KW-1185">Reference proteome</keyword>
<feature type="coiled-coil region" evidence="1">
    <location>
        <begin position="427"/>
        <end position="465"/>
    </location>
</feature>
<reference evidence="2" key="1">
    <citation type="submission" date="2020-05" db="EMBL/GenBank/DDBJ databases">
        <title>Phylogenomic resolution of chytrid fungi.</title>
        <authorList>
            <person name="Stajich J.E."/>
            <person name="Amses K."/>
            <person name="Simmons R."/>
            <person name="Seto K."/>
            <person name="Myers J."/>
            <person name="Bonds A."/>
            <person name="Quandt C.A."/>
            <person name="Barry K."/>
            <person name="Liu P."/>
            <person name="Grigoriev I."/>
            <person name="Longcore J.E."/>
            <person name="James T.Y."/>
        </authorList>
    </citation>
    <scope>NUCLEOTIDE SEQUENCE</scope>
    <source>
        <strain evidence="2">JEL0318</strain>
    </source>
</reference>
<name>A0AAD5X0I1_9FUNG</name>
<accession>A0AAD5X0I1</accession>
<dbReference type="PANTHER" id="PTHR31432:SF0">
    <property type="entry name" value="INTRAFLAGELLAR TRANSPORT PROTEIN 74 HOMOLOG"/>
    <property type="match status" value="1"/>
</dbReference>
<proteinExistence type="predicted"/>
<evidence type="ECO:0000313" key="3">
    <source>
        <dbReference type="Proteomes" id="UP001212841"/>
    </source>
</evidence>
<dbReference type="PANTHER" id="PTHR31432">
    <property type="entry name" value="INTRAFLAGELLAR TRANSPORT PROTEIN 74 HOMOLOG"/>
    <property type="match status" value="1"/>
</dbReference>
<dbReference type="EMBL" id="JADGJD010001588">
    <property type="protein sequence ID" value="KAJ3040027.1"/>
    <property type="molecule type" value="Genomic_DNA"/>
</dbReference>
<protein>
    <submittedName>
        <fullName evidence="2">Intraflagellar transport protein 74</fullName>
    </submittedName>
</protein>
<dbReference type="GO" id="GO:0035735">
    <property type="term" value="P:intraciliary transport involved in cilium assembly"/>
    <property type="evidence" value="ECO:0007669"/>
    <property type="project" value="TreeGrafter"/>
</dbReference>
<evidence type="ECO:0000256" key="1">
    <source>
        <dbReference type="SAM" id="Coils"/>
    </source>
</evidence>
<gene>
    <name evidence="2" type="primary">IFT74</name>
    <name evidence="2" type="ORF">HK097_002662</name>
</gene>
<dbReference type="InterPro" id="IPR029602">
    <property type="entry name" value="IFT74"/>
</dbReference>
<organism evidence="2 3">
    <name type="scientific">Rhizophlyctis rosea</name>
    <dbReference type="NCBI Taxonomy" id="64517"/>
    <lineage>
        <taxon>Eukaryota</taxon>
        <taxon>Fungi</taxon>
        <taxon>Fungi incertae sedis</taxon>
        <taxon>Chytridiomycota</taxon>
        <taxon>Chytridiomycota incertae sedis</taxon>
        <taxon>Chytridiomycetes</taxon>
        <taxon>Rhizophlyctidales</taxon>
        <taxon>Rhizophlyctidaceae</taxon>
        <taxon>Rhizophlyctis</taxon>
    </lineage>
</organism>
<dbReference type="AlphaFoldDB" id="A0AAD5X0I1"/>
<dbReference type="GO" id="GO:0048487">
    <property type="term" value="F:beta-tubulin binding"/>
    <property type="evidence" value="ECO:0007669"/>
    <property type="project" value="InterPro"/>
</dbReference>